<dbReference type="EMBL" id="JAQBIE010000013">
    <property type="protein sequence ID" value="MDB6178183.1"/>
    <property type="molecule type" value="Genomic_DNA"/>
</dbReference>
<dbReference type="InterPro" id="IPR019587">
    <property type="entry name" value="Polyketide_cyclase/dehydratase"/>
</dbReference>
<feature type="signal peptide" evidence="1">
    <location>
        <begin position="1"/>
        <end position="22"/>
    </location>
</feature>
<evidence type="ECO:0000313" key="2">
    <source>
        <dbReference type="EMBL" id="MDB6178183.1"/>
    </source>
</evidence>
<name>A0ABT4ZFP0_9RHOB</name>
<dbReference type="InterPro" id="IPR023393">
    <property type="entry name" value="START-like_dom_sf"/>
</dbReference>
<protein>
    <submittedName>
        <fullName evidence="2">SRPBCC family protein</fullName>
    </submittedName>
</protein>
<dbReference type="RefSeq" id="WP_271889301.1">
    <property type="nucleotide sequence ID" value="NZ_JAQBIE010000013.1"/>
</dbReference>
<keyword evidence="1" id="KW-0732">Signal</keyword>
<dbReference type="SUPFAM" id="SSF55961">
    <property type="entry name" value="Bet v1-like"/>
    <property type="match status" value="1"/>
</dbReference>
<reference evidence="2" key="1">
    <citation type="submission" date="2022-12" db="EMBL/GenBank/DDBJ databases">
        <title>Paracoccus onchidii sp. nov., isolated from a marine invertebrate from the South China Sea.</title>
        <authorList>
            <person name="Xu S."/>
            <person name="Liu Z."/>
            <person name="Xu Y."/>
        </authorList>
    </citation>
    <scope>NUCLEOTIDE SEQUENCE</scope>
    <source>
        <strain evidence="2">Z330</strain>
    </source>
</reference>
<dbReference type="PANTHER" id="PTHR39332">
    <property type="entry name" value="BLL4707 PROTEIN"/>
    <property type="match status" value="1"/>
</dbReference>
<sequence>MFKAIFSMALAAGLALATGAAAHGPSRQKTQMTITLDASPAEVWDAIGKFDDMGWHPAVASTEITPEGAPIDVPDESTRILHLKSESGDPTITEQLMKIDPDKMMYKYMITEVAVEVLPVTNYSATIQVSDNDGKAEVMWKGGYYRGYPNNDPPENLNDEAAIAAVTAIYQAGFDALAERFGKVE</sequence>
<evidence type="ECO:0000256" key="1">
    <source>
        <dbReference type="SAM" id="SignalP"/>
    </source>
</evidence>
<proteinExistence type="predicted"/>
<gene>
    <name evidence="2" type="ORF">PAF17_11810</name>
</gene>
<accession>A0ABT4ZFP0</accession>
<evidence type="ECO:0000313" key="3">
    <source>
        <dbReference type="Proteomes" id="UP001165641"/>
    </source>
</evidence>
<dbReference type="Proteomes" id="UP001165641">
    <property type="component" value="Unassembled WGS sequence"/>
</dbReference>
<dbReference type="Gene3D" id="3.30.530.20">
    <property type="match status" value="1"/>
</dbReference>
<dbReference type="Pfam" id="PF10604">
    <property type="entry name" value="Polyketide_cyc2"/>
    <property type="match status" value="1"/>
</dbReference>
<comment type="caution">
    <text evidence="2">The sequence shown here is derived from an EMBL/GenBank/DDBJ whole genome shotgun (WGS) entry which is preliminary data.</text>
</comment>
<feature type="chain" id="PRO_5045525578" evidence="1">
    <location>
        <begin position="23"/>
        <end position="185"/>
    </location>
</feature>
<organism evidence="2 3">
    <name type="scientific">Paracoccus onchidii</name>
    <dbReference type="NCBI Taxonomy" id="3017813"/>
    <lineage>
        <taxon>Bacteria</taxon>
        <taxon>Pseudomonadati</taxon>
        <taxon>Pseudomonadota</taxon>
        <taxon>Alphaproteobacteria</taxon>
        <taxon>Rhodobacterales</taxon>
        <taxon>Paracoccaceae</taxon>
        <taxon>Paracoccus</taxon>
    </lineage>
</organism>
<dbReference type="CDD" id="cd07821">
    <property type="entry name" value="PYR_PYL_RCAR_like"/>
    <property type="match status" value="1"/>
</dbReference>
<keyword evidence="3" id="KW-1185">Reference proteome</keyword>
<dbReference type="PANTHER" id="PTHR39332:SF7">
    <property type="entry name" value="SRPBCC FAMILY PROTEIN"/>
    <property type="match status" value="1"/>
</dbReference>